<feature type="domain" description="Beta-galactosidase 1-like first all-beta" evidence="9">
    <location>
        <begin position="413"/>
        <end position="522"/>
    </location>
</feature>
<evidence type="ECO:0000256" key="6">
    <source>
        <dbReference type="RuleBase" id="RU000675"/>
    </source>
</evidence>
<dbReference type="SUPFAM" id="SSF49785">
    <property type="entry name" value="Galactose-binding domain-like"/>
    <property type="match status" value="2"/>
</dbReference>
<dbReference type="Gene3D" id="3.20.20.80">
    <property type="entry name" value="Glycosidases"/>
    <property type="match status" value="2"/>
</dbReference>
<dbReference type="Gene3D" id="2.60.120.260">
    <property type="entry name" value="Galactose-binding domain-like"/>
    <property type="match status" value="4"/>
</dbReference>
<dbReference type="SUPFAM" id="SSF51445">
    <property type="entry name" value="(Trans)glycosidases"/>
    <property type="match status" value="2"/>
</dbReference>
<evidence type="ECO:0000256" key="5">
    <source>
        <dbReference type="ARBA" id="ARBA00023295"/>
    </source>
</evidence>
<feature type="domain" description="Beta-galactosidase galactose-binding" evidence="10">
    <location>
        <begin position="549"/>
        <end position="611"/>
    </location>
</feature>
<dbReference type="EMBL" id="JBBCAQ010000034">
    <property type="protein sequence ID" value="KAK7580518.1"/>
    <property type="molecule type" value="Genomic_DNA"/>
</dbReference>
<comment type="caution">
    <text evidence="11">The sequence shown here is derived from an EMBL/GenBank/DDBJ whole genome shotgun (WGS) entry which is preliminary data.</text>
</comment>
<evidence type="ECO:0000259" key="10">
    <source>
        <dbReference type="Pfam" id="PF21467"/>
    </source>
</evidence>
<evidence type="ECO:0000256" key="1">
    <source>
        <dbReference type="ARBA" id="ARBA00009809"/>
    </source>
</evidence>
<reference evidence="11 12" key="1">
    <citation type="submission" date="2024-03" db="EMBL/GenBank/DDBJ databases">
        <title>Adaptation during the transition from Ophiocordyceps entomopathogen to insect associate is accompanied by gene loss and intensified selection.</title>
        <authorList>
            <person name="Ward C.M."/>
            <person name="Onetto C.A."/>
            <person name="Borneman A.R."/>
        </authorList>
    </citation>
    <scope>NUCLEOTIDE SEQUENCE [LARGE SCALE GENOMIC DNA]</scope>
    <source>
        <strain evidence="11">AWRI1</strain>
        <tissue evidence="11">Single Adult Female</tissue>
    </source>
</reference>
<dbReference type="Pfam" id="PF01301">
    <property type="entry name" value="Glyco_hydro_35"/>
    <property type="match status" value="2"/>
</dbReference>
<evidence type="ECO:0000256" key="4">
    <source>
        <dbReference type="ARBA" id="ARBA00023180"/>
    </source>
</evidence>
<feature type="domain" description="Beta-galactosidase galactose-binding" evidence="10">
    <location>
        <begin position="1158"/>
        <end position="1215"/>
    </location>
</feature>
<dbReference type="InterPro" id="IPR001944">
    <property type="entry name" value="Glycoside_Hdrlase_35"/>
</dbReference>
<dbReference type="InterPro" id="IPR048912">
    <property type="entry name" value="BetaGal1-like_ABD1"/>
</dbReference>
<protein>
    <recommendedName>
        <fullName evidence="6">Beta-galactosidase</fullName>
        <ecNumber evidence="6">3.2.1.23</ecNumber>
    </recommendedName>
</protein>
<sequence length="1250" mass="142961">MRFCGKPAKMYFHSFQPFLRESSEVAKPHTIRPPKSKRSFVIDYENNTFLKDGQPFKYIAGSLHYFRVPRVYWRDRLRKYRAAGLNAVTTYVEWSTHEPTSGDYRFSGEEDLEYFLQLAQNEDLLVILRPGPYICAERDFGGLPPWLLMRYPNIELRTNDKDYQAEVKKWFDVLLARMNKYLYGNGGPIIMVQVENEYGSYPACDAEHKIWLRDLMKSHVQDAAVLFTTDGGAEYFLRCGTIPDVYPTVDFGTGASVEDSFRAMRIYASKGPLVNSEFYPGWLSHWEEKMERVNTTLILKTMTEMIERNASFNFYMFYGGTNFGFMNGANFGENYEPQLTSYDYDAPIDEAGDPTPKYYAIRELIGKHFPLPKIPVPKPAPRADYGTVSLKFVVSLFDYKSIQDTKTVVSHRPSTFEDLKLNYGYVLYQTKIPDNIADPSVLDVSNLRDRALVYVNQEPVTILTRSRNIYRAPLLAFSKSTLSLLVENQGRINFGRFLKDLKGLIEVPKINGVPLYSWEMTTFPFANVSWVPAAAESPVKHVSGRERPPAIYYGKLILPKDAVPENTFVDPTGWGKGIIFVNEHNLGRYWPAIGSQVTLFVPGSYLRVGVNHIVVVETESTPEKSSVRFTDKPYLDKIPPKIEAETIFIKRSFEIDFKNNGFLKDGKPFRYVSGDIHYFRIPRPYWRDRLRKYRAAGLNVISVYVEWSTHEPRPRQYCFTGQADVEYFIKLASEEGLLVILRPGPYICAERDMGGFPFWLMTKYPKISLRTNDPDFQREAEIWLKLMMLRLSKYFYGNGGPIIIVQVENEYGLLPDCNELYKIWMRDLIRFLVQDKAVLFSLDRSVDLPTGCGVIPGIYTTVDFGIEVDPRKAEGVIRGCYKKGPLVCTEFYTGWINYWGHNIKQKNYTQILKSSKQMLDQGWSFNYYMFHGGTNFGFTNGASDLAATYQSQITSYDYDAPLDEAGDPTLKFYSIRNLLSKYFVLPNIPVPKPAPKGNYGVFTLRPIQSLFNSTSPIHLTSRQEKSTKSFEELGQCGGYVLYETVVPANVKDGALLDICSMHDRANVYLNHNFIGILSRSENVYSISLPSPANKILSLLVENQGRISFGRNIKDVKGIFAPPKINNIPLVGWKITQLPLDDTSCIRNLFPTQNKLTPPAFYSAEFTLPSFPLDTYVDVSGWGKGVIFVNDINIGRYWPSVGPQVTLYLPGCYLRPPPLKNVITLFETEFTHPLREIALRDKPFLNKTPTT</sequence>
<keyword evidence="12" id="KW-1185">Reference proteome</keyword>
<keyword evidence="5 6" id="KW-0326">Glycosidase</keyword>
<evidence type="ECO:0000313" key="11">
    <source>
        <dbReference type="EMBL" id="KAK7580518.1"/>
    </source>
</evidence>
<evidence type="ECO:0000259" key="9">
    <source>
        <dbReference type="Pfam" id="PF21317"/>
    </source>
</evidence>
<keyword evidence="4" id="KW-0325">Glycoprotein</keyword>
<name>A0AAN9TES2_9HEMI</name>
<dbReference type="PROSITE" id="PS01182">
    <property type="entry name" value="GLYCOSYL_HYDROL_F35"/>
    <property type="match status" value="2"/>
</dbReference>
<dbReference type="PANTHER" id="PTHR23421">
    <property type="entry name" value="BETA-GALACTOSIDASE RELATED"/>
    <property type="match status" value="1"/>
</dbReference>
<keyword evidence="2" id="KW-0732">Signal</keyword>
<dbReference type="InterPro" id="IPR008979">
    <property type="entry name" value="Galactose-bd-like_sf"/>
</dbReference>
<accession>A0AAN9TES2</accession>
<evidence type="ECO:0000256" key="7">
    <source>
        <dbReference type="RuleBase" id="RU003679"/>
    </source>
</evidence>
<keyword evidence="3 6" id="KW-0378">Hydrolase</keyword>
<dbReference type="InterPro" id="IPR048913">
    <property type="entry name" value="BetaGal_gal-bd"/>
</dbReference>
<evidence type="ECO:0000259" key="8">
    <source>
        <dbReference type="Pfam" id="PF01301"/>
    </source>
</evidence>
<proteinExistence type="inferred from homology"/>
<evidence type="ECO:0000313" key="12">
    <source>
        <dbReference type="Proteomes" id="UP001367676"/>
    </source>
</evidence>
<dbReference type="InterPro" id="IPR017853">
    <property type="entry name" value="GH"/>
</dbReference>
<dbReference type="EC" id="3.2.1.23" evidence="6"/>
<dbReference type="GO" id="GO:0004565">
    <property type="term" value="F:beta-galactosidase activity"/>
    <property type="evidence" value="ECO:0007669"/>
    <property type="project" value="UniProtKB-EC"/>
</dbReference>
<dbReference type="InterPro" id="IPR019801">
    <property type="entry name" value="Glyco_hydro_35_CS"/>
</dbReference>
<feature type="domain" description="Beta-galactosidase 1-like first all-beta" evidence="9">
    <location>
        <begin position="1029"/>
        <end position="1137"/>
    </location>
</feature>
<gene>
    <name evidence="11" type="ORF">V9T40_001147</name>
</gene>
<feature type="domain" description="Glycoside hydrolase 35 catalytic" evidence="8">
    <location>
        <begin position="48"/>
        <end position="366"/>
    </location>
</feature>
<dbReference type="GO" id="GO:0005975">
    <property type="term" value="P:carbohydrate metabolic process"/>
    <property type="evidence" value="ECO:0007669"/>
    <property type="project" value="InterPro"/>
</dbReference>
<dbReference type="Pfam" id="PF21317">
    <property type="entry name" value="BetaGal_ABD_1"/>
    <property type="match status" value="2"/>
</dbReference>
<dbReference type="InterPro" id="IPR031330">
    <property type="entry name" value="Gly_Hdrlase_35_cat"/>
</dbReference>
<feature type="domain" description="Glycoside hydrolase 35 catalytic" evidence="8">
    <location>
        <begin position="662"/>
        <end position="981"/>
    </location>
</feature>
<evidence type="ECO:0000256" key="2">
    <source>
        <dbReference type="ARBA" id="ARBA00022729"/>
    </source>
</evidence>
<comment type="catalytic activity">
    <reaction evidence="6">
        <text>Hydrolysis of terminal non-reducing beta-D-galactose residues in beta-D-galactosides.</text>
        <dbReference type="EC" id="3.2.1.23"/>
    </reaction>
</comment>
<dbReference type="Proteomes" id="UP001367676">
    <property type="component" value="Unassembled WGS sequence"/>
</dbReference>
<dbReference type="PRINTS" id="PR00742">
    <property type="entry name" value="GLHYDRLASE35"/>
</dbReference>
<evidence type="ECO:0000256" key="3">
    <source>
        <dbReference type="ARBA" id="ARBA00022801"/>
    </source>
</evidence>
<dbReference type="AlphaFoldDB" id="A0AAN9TES2"/>
<comment type="similarity">
    <text evidence="1 7">Belongs to the glycosyl hydrolase 35 family.</text>
</comment>
<dbReference type="Pfam" id="PF21467">
    <property type="entry name" value="BetaGal_gal-bd"/>
    <property type="match status" value="2"/>
</dbReference>
<dbReference type="FunFam" id="3.20.20.80:FF:000017">
    <property type="entry name" value="Beta-galactosidase"/>
    <property type="match status" value="2"/>
</dbReference>
<organism evidence="11 12">
    <name type="scientific">Parthenolecanium corni</name>
    <dbReference type="NCBI Taxonomy" id="536013"/>
    <lineage>
        <taxon>Eukaryota</taxon>
        <taxon>Metazoa</taxon>
        <taxon>Ecdysozoa</taxon>
        <taxon>Arthropoda</taxon>
        <taxon>Hexapoda</taxon>
        <taxon>Insecta</taxon>
        <taxon>Pterygota</taxon>
        <taxon>Neoptera</taxon>
        <taxon>Paraneoptera</taxon>
        <taxon>Hemiptera</taxon>
        <taxon>Sternorrhyncha</taxon>
        <taxon>Coccoidea</taxon>
        <taxon>Coccidae</taxon>
        <taxon>Parthenolecanium</taxon>
    </lineage>
</organism>